<keyword evidence="1" id="KW-1133">Transmembrane helix</keyword>
<feature type="transmembrane region" description="Helical" evidence="1">
    <location>
        <begin position="200"/>
        <end position="222"/>
    </location>
</feature>
<gene>
    <name evidence="2" type="ORF">DFR26_1215</name>
</gene>
<dbReference type="Proteomes" id="UP000256774">
    <property type="component" value="Unassembled WGS sequence"/>
</dbReference>
<evidence type="ECO:0000256" key="1">
    <source>
        <dbReference type="SAM" id="Phobius"/>
    </source>
</evidence>
<comment type="caution">
    <text evidence="2">The sequence shown here is derived from an EMBL/GenBank/DDBJ whole genome shotgun (WGS) entry which is preliminary data.</text>
</comment>
<keyword evidence="1" id="KW-0472">Membrane</keyword>
<protein>
    <recommendedName>
        <fullName evidence="4">PepSY-associated transmembrane protein</fullName>
    </recommendedName>
</protein>
<proteinExistence type="predicted"/>
<dbReference type="OrthoDB" id="9760788at2"/>
<organism evidence="2 3">
    <name type="scientific">Paraperlucidibaca baekdonensis</name>
    <dbReference type="NCBI Taxonomy" id="748120"/>
    <lineage>
        <taxon>Bacteria</taxon>
        <taxon>Pseudomonadati</taxon>
        <taxon>Pseudomonadota</taxon>
        <taxon>Gammaproteobacteria</taxon>
        <taxon>Moraxellales</taxon>
        <taxon>Moraxellaceae</taxon>
        <taxon>Paraperlucidibaca</taxon>
    </lineage>
</organism>
<accession>A0A3E0H6B7</accession>
<keyword evidence="3" id="KW-1185">Reference proteome</keyword>
<keyword evidence="1" id="KW-0812">Transmembrane</keyword>
<reference evidence="2 3" key="1">
    <citation type="submission" date="2018-08" db="EMBL/GenBank/DDBJ databases">
        <title>Genomic Encyclopedia of Type Strains, Phase IV (KMG-IV): sequencing the most valuable type-strain genomes for metagenomic binning, comparative biology and taxonomic classification.</title>
        <authorList>
            <person name="Goeker M."/>
        </authorList>
    </citation>
    <scope>NUCLEOTIDE SEQUENCE [LARGE SCALE GENOMIC DNA]</scope>
    <source>
        <strain evidence="2 3">DSM 26022</strain>
    </source>
</reference>
<evidence type="ECO:0000313" key="2">
    <source>
        <dbReference type="EMBL" id="REH39042.1"/>
    </source>
</evidence>
<dbReference type="AlphaFoldDB" id="A0A3E0H6B7"/>
<evidence type="ECO:0008006" key="4">
    <source>
        <dbReference type="Google" id="ProtNLM"/>
    </source>
</evidence>
<evidence type="ECO:0000313" key="3">
    <source>
        <dbReference type="Proteomes" id="UP000256774"/>
    </source>
</evidence>
<dbReference type="EMBL" id="QUNR01000002">
    <property type="protein sequence ID" value="REH39042.1"/>
    <property type="molecule type" value="Genomic_DNA"/>
</dbReference>
<name>A0A3E0H6B7_9GAMM</name>
<feature type="transmembrane region" description="Helical" evidence="1">
    <location>
        <begin position="455"/>
        <end position="475"/>
    </location>
</feature>
<feature type="transmembrane region" description="Helical" evidence="1">
    <location>
        <begin position="243"/>
        <end position="264"/>
    </location>
</feature>
<sequence>MAALMRWHRLLALLVVVPLMAWSLTGLLHPIMARWQPSAAAMMPPSEIISTVSWQGVPAPAQVLPAALALHELRPLTWQGEAYWAALTADDQRRYFRARDGQPSAIEPTLMTALARHFTGISSGEPRLTLVNTFSDEYPFVNRYLPVWRVAFSGHDTVAFIEPRGLRLAALSDSWKTCFSGLFSQLHNWRFWPHEPSRDIAMALVLSVGLMVVLTGLVRLLRGSLPARRLHAMPTSRRWHRRLAWLVALGAIASMSSGVFHVLAINKSQPGFTAQPARVAFSAAQVRTVPPALGLIGERRLVVASNDGPLWLSYAKLPAVAVASTVAAEHAEHASGHAKAELLMQVQRADTAQALTLERYLGELAADVLAQYPGARIISTQAITRFMPEYGFVQKRLPVYQLSLDTPDHTTIYIDPIDAVVSSVVNDLSRAEGFSFAYLHKATWLDFLGKGTRDAVLGLQALGVLVMACLGLWLARRRRMS</sequence>